<dbReference type="EMBL" id="CAJVCH010560965">
    <property type="protein sequence ID" value="CAG7831540.1"/>
    <property type="molecule type" value="Genomic_DNA"/>
</dbReference>
<dbReference type="GO" id="GO:0046872">
    <property type="term" value="F:metal ion binding"/>
    <property type="evidence" value="ECO:0007669"/>
    <property type="project" value="UniProtKB-KW"/>
</dbReference>
<keyword evidence="4" id="KW-0460">Magnesium</keyword>
<proteinExistence type="predicted"/>
<feature type="non-terminal residue" evidence="6">
    <location>
        <position position="1"/>
    </location>
</feature>
<dbReference type="Proteomes" id="UP000708208">
    <property type="component" value="Unassembled WGS sequence"/>
</dbReference>
<keyword evidence="2" id="KW-0808">Transferase</keyword>
<evidence type="ECO:0000313" key="6">
    <source>
        <dbReference type="EMBL" id="CAG7831540.1"/>
    </source>
</evidence>
<dbReference type="GO" id="GO:0045337">
    <property type="term" value="P:farnesyl diphosphate biosynthetic process"/>
    <property type="evidence" value="ECO:0007669"/>
    <property type="project" value="TreeGrafter"/>
</dbReference>
<evidence type="ECO:0000313" key="7">
    <source>
        <dbReference type="Proteomes" id="UP000708208"/>
    </source>
</evidence>
<keyword evidence="7" id="KW-1185">Reference proteome</keyword>
<evidence type="ECO:0000256" key="2">
    <source>
        <dbReference type="ARBA" id="ARBA00022679"/>
    </source>
</evidence>
<dbReference type="InterPro" id="IPR000092">
    <property type="entry name" value="Polyprenyl_synt"/>
</dbReference>
<name>A0A8J2PPR2_9HEXA</name>
<dbReference type="GO" id="GO:0004337">
    <property type="term" value="F:(2E,6E)-farnesyl diphosphate synthase activity"/>
    <property type="evidence" value="ECO:0007669"/>
    <property type="project" value="TreeGrafter"/>
</dbReference>
<dbReference type="PANTHER" id="PTHR11525">
    <property type="entry name" value="FARNESYL-PYROPHOSPHATE SYNTHETASE"/>
    <property type="match status" value="1"/>
</dbReference>
<comment type="pathway">
    <text evidence="5">Pheromone biosynthesis.</text>
</comment>
<sequence length="110" mass="12232">GDPLKTGKVSTDITNGKCAWPVVAALELSNSTQRMALLENYGQKNYSNVRVVKDVFSELGIREHFKKCIAFLKESTDEDICAITTPAIREMFSTVNLRIVSKILDAKLIL</sequence>
<comment type="caution">
    <text evidence="6">The sequence shown here is derived from an EMBL/GenBank/DDBJ whole genome shotgun (WGS) entry which is preliminary data.</text>
</comment>
<dbReference type="PANTHER" id="PTHR11525:SF0">
    <property type="entry name" value="FARNESYL PYROPHOSPHATE SYNTHASE"/>
    <property type="match status" value="1"/>
</dbReference>
<evidence type="ECO:0000256" key="3">
    <source>
        <dbReference type="ARBA" id="ARBA00022723"/>
    </source>
</evidence>
<gene>
    <name evidence="6" type="ORF">AFUS01_LOCUS41281</name>
</gene>
<comment type="cofactor">
    <cofactor evidence="1">
        <name>Mg(2+)</name>
        <dbReference type="ChEBI" id="CHEBI:18420"/>
    </cofactor>
</comment>
<evidence type="ECO:0000256" key="4">
    <source>
        <dbReference type="ARBA" id="ARBA00022842"/>
    </source>
</evidence>
<dbReference type="OrthoDB" id="10257492at2759"/>
<dbReference type="GO" id="GO:0005737">
    <property type="term" value="C:cytoplasm"/>
    <property type="evidence" value="ECO:0007669"/>
    <property type="project" value="TreeGrafter"/>
</dbReference>
<evidence type="ECO:0000256" key="5">
    <source>
        <dbReference type="ARBA" id="ARBA00033740"/>
    </source>
</evidence>
<keyword evidence="3" id="KW-0479">Metal-binding</keyword>
<reference evidence="6" key="1">
    <citation type="submission" date="2021-06" db="EMBL/GenBank/DDBJ databases">
        <authorList>
            <person name="Hodson N. C."/>
            <person name="Mongue J. A."/>
            <person name="Jaron S. K."/>
        </authorList>
    </citation>
    <scope>NUCLEOTIDE SEQUENCE</scope>
</reference>
<protein>
    <submittedName>
        <fullName evidence="6">Uncharacterized protein</fullName>
    </submittedName>
</protein>
<dbReference type="AlphaFoldDB" id="A0A8J2PPR2"/>
<accession>A0A8J2PPR2</accession>
<dbReference type="Pfam" id="PF00348">
    <property type="entry name" value="polyprenyl_synt"/>
    <property type="match status" value="1"/>
</dbReference>
<evidence type="ECO:0000256" key="1">
    <source>
        <dbReference type="ARBA" id="ARBA00001946"/>
    </source>
</evidence>
<dbReference type="InterPro" id="IPR039702">
    <property type="entry name" value="FPS1-like"/>
</dbReference>
<organism evidence="6 7">
    <name type="scientific">Allacma fusca</name>
    <dbReference type="NCBI Taxonomy" id="39272"/>
    <lineage>
        <taxon>Eukaryota</taxon>
        <taxon>Metazoa</taxon>
        <taxon>Ecdysozoa</taxon>
        <taxon>Arthropoda</taxon>
        <taxon>Hexapoda</taxon>
        <taxon>Collembola</taxon>
        <taxon>Symphypleona</taxon>
        <taxon>Sminthuridae</taxon>
        <taxon>Allacma</taxon>
    </lineage>
</organism>
<dbReference type="GO" id="GO:0004161">
    <property type="term" value="F:dimethylallyltranstransferase activity"/>
    <property type="evidence" value="ECO:0007669"/>
    <property type="project" value="TreeGrafter"/>
</dbReference>